<feature type="chain" id="PRO_5022067356" evidence="1">
    <location>
        <begin position="21"/>
        <end position="495"/>
    </location>
</feature>
<dbReference type="Pfam" id="PF00561">
    <property type="entry name" value="Abhydrolase_1"/>
    <property type="match status" value="1"/>
</dbReference>
<accession>A0A543J7Q0</accession>
<feature type="domain" description="Peptidase S33 tripeptidyl aminopeptidase-like C-terminal" evidence="3">
    <location>
        <begin position="391"/>
        <end position="486"/>
    </location>
</feature>
<name>A0A543J7Q0_9PSEU</name>
<feature type="domain" description="AB hydrolase-1" evidence="2">
    <location>
        <begin position="143"/>
        <end position="243"/>
    </location>
</feature>
<sequence>MVATAVAMASSVGAVPPATASPSSLSAFTPCKDAPRAWCATLTVPQRWDAPDATGSLHLTVVKRTATAAGAAYKGVLLVDQGGPNGMSADSLRESWYEQFTAPVRAAFDIVAVNQRENAVHCEPPQVSNTLPLAPDPGTFDDFVADNVRYAESCRPESLWTIDSLDRARDLDALRRGLGVDRVSYYGVSYGTVAGQALAELHPTTIRSMVLDSPQYPRLGTADYLVSAAAGIEDIAHGFAGWCQAHWATPPDRGSCRKLVRAIGAGGGITARRVLTHLRNLRAWAEAGKLYGINGGPVGPDDLTGLFSTMHLGKDDPQFLEGRANTLAQWRPRRREAPAPRAVDGLFQDTQTLLRCNDFFDRTITTYEQWQDLWQRGVDVAPIARTSSAHWTWMRACLGTDLGRWRPGPFPSGVPLLVTAMRYDSPTPHGWARRLATDASAPLITYNGFGHGAYDATLAHAAGRDCVARPVEEFLVDGLVPADTRCQGATAVPGA</sequence>
<organism evidence="4 5">
    <name type="scientific">Saccharothrix saharensis</name>
    <dbReference type="NCBI Taxonomy" id="571190"/>
    <lineage>
        <taxon>Bacteria</taxon>
        <taxon>Bacillati</taxon>
        <taxon>Actinomycetota</taxon>
        <taxon>Actinomycetes</taxon>
        <taxon>Pseudonocardiales</taxon>
        <taxon>Pseudonocardiaceae</taxon>
        <taxon>Saccharothrix</taxon>
    </lineage>
</organism>
<dbReference type="EMBL" id="VFPP01000001">
    <property type="protein sequence ID" value="TQM78859.1"/>
    <property type="molecule type" value="Genomic_DNA"/>
</dbReference>
<evidence type="ECO:0000259" key="2">
    <source>
        <dbReference type="Pfam" id="PF00561"/>
    </source>
</evidence>
<dbReference type="Pfam" id="PF08386">
    <property type="entry name" value="Abhydrolase_4"/>
    <property type="match status" value="1"/>
</dbReference>
<dbReference type="InterPro" id="IPR000073">
    <property type="entry name" value="AB_hydrolase_1"/>
</dbReference>
<dbReference type="Gene3D" id="3.40.50.1820">
    <property type="entry name" value="alpha/beta hydrolase"/>
    <property type="match status" value="1"/>
</dbReference>
<feature type="signal peptide" evidence="1">
    <location>
        <begin position="1"/>
        <end position="20"/>
    </location>
</feature>
<comment type="caution">
    <text evidence="4">The sequence shown here is derived from an EMBL/GenBank/DDBJ whole genome shotgun (WGS) entry which is preliminary data.</text>
</comment>
<dbReference type="SUPFAM" id="SSF53474">
    <property type="entry name" value="alpha/beta-Hydrolases"/>
    <property type="match status" value="1"/>
</dbReference>
<keyword evidence="5" id="KW-1185">Reference proteome</keyword>
<protein>
    <submittedName>
        <fullName evidence="4">TAP-like protein</fullName>
    </submittedName>
</protein>
<evidence type="ECO:0000313" key="4">
    <source>
        <dbReference type="EMBL" id="TQM78859.1"/>
    </source>
</evidence>
<dbReference type="Proteomes" id="UP000316628">
    <property type="component" value="Unassembled WGS sequence"/>
</dbReference>
<gene>
    <name evidence="4" type="ORF">FHX81_1143</name>
</gene>
<reference evidence="4 5" key="1">
    <citation type="submission" date="2019-06" db="EMBL/GenBank/DDBJ databases">
        <title>Sequencing the genomes of 1000 actinobacteria strains.</title>
        <authorList>
            <person name="Klenk H.-P."/>
        </authorList>
    </citation>
    <scope>NUCLEOTIDE SEQUENCE [LARGE SCALE GENOMIC DNA]</scope>
    <source>
        <strain evidence="4 5">DSM 45456</strain>
    </source>
</reference>
<dbReference type="InterPro" id="IPR029058">
    <property type="entry name" value="AB_hydrolase_fold"/>
</dbReference>
<dbReference type="RefSeq" id="WP_170231946.1">
    <property type="nucleotide sequence ID" value="NZ_VFPP01000001.1"/>
</dbReference>
<keyword evidence="1" id="KW-0732">Signal</keyword>
<dbReference type="AlphaFoldDB" id="A0A543J7Q0"/>
<evidence type="ECO:0000259" key="3">
    <source>
        <dbReference type="Pfam" id="PF08386"/>
    </source>
</evidence>
<dbReference type="GO" id="GO:0003824">
    <property type="term" value="F:catalytic activity"/>
    <property type="evidence" value="ECO:0007669"/>
    <property type="project" value="UniProtKB-ARBA"/>
</dbReference>
<evidence type="ECO:0000313" key="5">
    <source>
        <dbReference type="Proteomes" id="UP000316628"/>
    </source>
</evidence>
<proteinExistence type="predicted"/>
<dbReference type="InterPro" id="IPR013595">
    <property type="entry name" value="Pept_S33_TAP-like_C"/>
</dbReference>
<evidence type="ECO:0000256" key="1">
    <source>
        <dbReference type="SAM" id="SignalP"/>
    </source>
</evidence>